<feature type="domain" description="DNA-directed RNA polymerase RpoA/D/Rpb3-type" evidence="12">
    <location>
        <begin position="40"/>
        <end position="247"/>
    </location>
</feature>
<dbReference type="GO" id="GO:0000428">
    <property type="term" value="C:DNA-directed RNA polymerase complex"/>
    <property type="evidence" value="ECO:0007669"/>
    <property type="project" value="UniProtKB-KW"/>
</dbReference>
<dbReference type="GO" id="GO:0003677">
    <property type="term" value="F:DNA binding"/>
    <property type="evidence" value="ECO:0007669"/>
    <property type="project" value="UniProtKB-UniRule"/>
</dbReference>
<dbReference type="Pfam" id="PF01000">
    <property type="entry name" value="RNA_pol_A_bac"/>
    <property type="match status" value="1"/>
</dbReference>
<dbReference type="EMBL" id="CP045273">
    <property type="protein sequence ID" value="QJX80543.1"/>
    <property type="molecule type" value="Genomic_DNA"/>
</dbReference>
<evidence type="ECO:0000256" key="11">
    <source>
        <dbReference type="HAMAP-Rule" id="MF_00059"/>
    </source>
</evidence>
<evidence type="ECO:0000256" key="8">
    <source>
        <dbReference type="ARBA" id="ARBA00032524"/>
    </source>
</evidence>
<dbReference type="CDD" id="cd06928">
    <property type="entry name" value="RNAP_alpha_NTD"/>
    <property type="match status" value="1"/>
</dbReference>
<dbReference type="SUPFAM" id="SSF55257">
    <property type="entry name" value="RBP11-like subunits of RNA polymerase"/>
    <property type="match status" value="1"/>
</dbReference>
<dbReference type="InterPro" id="IPR011263">
    <property type="entry name" value="DNA-dir_RNA_pol_RpoA/D/Rpb3"/>
</dbReference>
<gene>
    <name evidence="11" type="primary">rpoA</name>
    <name evidence="13" type="ORF">FDZ14_31120</name>
</gene>
<evidence type="ECO:0000256" key="4">
    <source>
        <dbReference type="ARBA" id="ARBA00022478"/>
    </source>
</evidence>
<comment type="function">
    <text evidence="11">DNA-dependent RNA polymerase catalyzes the transcription of DNA into RNA using the four ribonucleoside triphosphates as substrates.</text>
</comment>
<dbReference type="Pfam" id="PF03118">
    <property type="entry name" value="RNA_pol_A_CTD"/>
    <property type="match status" value="1"/>
</dbReference>
<sequence length="332" mass="37028">MEAGVSPLLYIHIHQGGNIVNLDFKKIEVLADKEITKDNFARIYIEPLERGYGLTLGTALRRVMLSSMPGTSVVGFRMQGVTHQLMTMPGTATDAVELVSNLKKLKFELAEDKLEKVIFKASKAGIYKASHLKLPKGVELKTPDIDLVNVLGEKEVEIEIYIKKGRGFVQASEHTATLNVDNLIGVDGLFSPIKRVATSTEDIRTGDIVTHERLVLDVETFGNINPKEAVMLSAKIIKTHFDFFEDMKDRLTEYEIYKEKEKEVESINNMTIEELKLSVRSTNALTGAKIRTVGELRKMTETELADLRNMGKTSVDEVKKVLTSLGVVLGDF</sequence>
<dbReference type="InterPro" id="IPR011262">
    <property type="entry name" value="DNA-dir_RNA_pol_insert"/>
</dbReference>
<protein>
    <recommendedName>
        <fullName evidence="3 11">DNA-directed RNA polymerase subunit alpha</fullName>
        <shortName evidence="11">RNAP subunit alpha</shortName>
        <ecNumber evidence="2 11">2.7.7.6</ecNumber>
    </recommendedName>
    <alternativeName>
        <fullName evidence="9 11">RNA polymerase subunit alpha</fullName>
    </alternativeName>
    <alternativeName>
        <fullName evidence="8 11">Transcriptase subunit alpha</fullName>
    </alternativeName>
</protein>
<comment type="catalytic activity">
    <reaction evidence="10 11">
        <text>RNA(n) + a ribonucleoside 5'-triphosphate = RNA(n+1) + diphosphate</text>
        <dbReference type="Rhea" id="RHEA:21248"/>
        <dbReference type="Rhea" id="RHEA-COMP:14527"/>
        <dbReference type="Rhea" id="RHEA-COMP:17342"/>
        <dbReference type="ChEBI" id="CHEBI:33019"/>
        <dbReference type="ChEBI" id="CHEBI:61557"/>
        <dbReference type="ChEBI" id="CHEBI:140395"/>
        <dbReference type="EC" id="2.7.7.6"/>
    </reaction>
</comment>
<evidence type="ECO:0000313" key="13">
    <source>
        <dbReference type="EMBL" id="QJX80543.1"/>
    </source>
</evidence>
<dbReference type="AlphaFoldDB" id="A0A6M6E0A1"/>
<keyword evidence="7 11" id="KW-0804">Transcription</keyword>
<geneLocation type="plasmid" evidence="14">
    <name>pfdu301a</name>
</geneLocation>
<dbReference type="NCBIfam" id="TIGR02027">
    <property type="entry name" value="rpoA"/>
    <property type="match status" value="1"/>
</dbReference>
<dbReference type="GO" id="GO:0003899">
    <property type="term" value="F:DNA-directed RNA polymerase activity"/>
    <property type="evidence" value="ECO:0007669"/>
    <property type="project" value="UniProtKB-UniRule"/>
</dbReference>
<dbReference type="Gene3D" id="2.170.120.12">
    <property type="entry name" value="DNA-directed RNA polymerase, insert domain"/>
    <property type="match status" value="1"/>
</dbReference>
<evidence type="ECO:0000256" key="7">
    <source>
        <dbReference type="ARBA" id="ARBA00023163"/>
    </source>
</evidence>
<dbReference type="Proteomes" id="UP000501076">
    <property type="component" value="Plasmid pFDU301A"/>
</dbReference>
<dbReference type="GO" id="GO:0006351">
    <property type="term" value="P:DNA-templated transcription"/>
    <property type="evidence" value="ECO:0007669"/>
    <property type="project" value="UniProtKB-UniRule"/>
</dbReference>
<dbReference type="Gene3D" id="1.10.150.20">
    <property type="entry name" value="5' to 3' exonuclease, C-terminal subdomain"/>
    <property type="match status" value="1"/>
</dbReference>
<evidence type="ECO:0000313" key="14">
    <source>
        <dbReference type="Proteomes" id="UP000501076"/>
    </source>
</evidence>
<dbReference type="InterPro" id="IPR036603">
    <property type="entry name" value="RBP11-like"/>
</dbReference>
<feature type="region of interest" description="Alpha N-terminal domain (alpha-NTD)" evidence="11">
    <location>
        <begin position="1"/>
        <end position="248"/>
    </location>
</feature>
<dbReference type="NCBIfam" id="NF003519">
    <property type="entry name" value="PRK05182.2-5"/>
    <property type="match status" value="1"/>
</dbReference>
<comment type="similarity">
    <text evidence="1 11">Belongs to the RNA polymerase alpha chain family.</text>
</comment>
<keyword evidence="6 11" id="KW-0548">Nucleotidyltransferase</keyword>
<dbReference type="InterPro" id="IPR036643">
    <property type="entry name" value="RNApol_insert_sf"/>
</dbReference>
<dbReference type="GO" id="GO:0005737">
    <property type="term" value="C:cytoplasm"/>
    <property type="evidence" value="ECO:0007669"/>
    <property type="project" value="UniProtKB-ARBA"/>
</dbReference>
<name>A0A6M6E0A1_PRIMG</name>
<accession>A0A6M6E0A1</accession>
<dbReference type="EC" id="2.7.7.6" evidence="2 11"/>
<evidence type="ECO:0000256" key="9">
    <source>
        <dbReference type="ARBA" id="ARBA00033070"/>
    </source>
</evidence>
<evidence type="ECO:0000256" key="3">
    <source>
        <dbReference type="ARBA" id="ARBA00015972"/>
    </source>
</evidence>
<evidence type="ECO:0000256" key="6">
    <source>
        <dbReference type="ARBA" id="ARBA00022695"/>
    </source>
</evidence>
<dbReference type="HAMAP" id="MF_00059">
    <property type="entry name" value="RNApol_bact_RpoA"/>
    <property type="match status" value="1"/>
</dbReference>
<evidence type="ECO:0000256" key="2">
    <source>
        <dbReference type="ARBA" id="ARBA00012418"/>
    </source>
</evidence>
<dbReference type="InterPro" id="IPR011260">
    <property type="entry name" value="RNAP_asu_C"/>
</dbReference>
<keyword evidence="5 11" id="KW-0808">Transferase</keyword>
<comment type="subunit">
    <text evidence="11">Homodimer. The RNAP catalytic core consists of 2 alpha, 1 beta, 1 beta' and 1 omega subunit. When a sigma factor is associated with the core the holoenzyme is formed, which can initiate transcription.</text>
</comment>
<evidence type="ECO:0000256" key="10">
    <source>
        <dbReference type="ARBA" id="ARBA00048552"/>
    </source>
</evidence>
<dbReference type="SUPFAM" id="SSF47789">
    <property type="entry name" value="C-terminal domain of RNA polymerase alpha subunit"/>
    <property type="match status" value="1"/>
</dbReference>
<dbReference type="Gene3D" id="3.30.1360.10">
    <property type="entry name" value="RNA polymerase, RBP11-like subunit"/>
    <property type="match status" value="1"/>
</dbReference>
<proteinExistence type="inferred from homology"/>
<evidence type="ECO:0000256" key="1">
    <source>
        <dbReference type="ARBA" id="ARBA00007123"/>
    </source>
</evidence>
<evidence type="ECO:0000256" key="5">
    <source>
        <dbReference type="ARBA" id="ARBA00022679"/>
    </source>
</evidence>
<dbReference type="Pfam" id="PF01193">
    <property type="entry name" value="RNA_pol_L"/>
    <property type="match status" value="1"/>
</dbReference>
<dbReference type="SUPFAM" id="SSF56553">
    <property type="entry name" value="Insert subdomain of RNA polymerase alpha subunit"/>
    <property type="match status" value="1"/>
</dbReference>
<comment type="domain">
    <text evidence="11">The N-terminal domain is essential for RNAP assembly and basal transcription, whereas the C-terminal domain is involved in interaction with transcriptional regulators and with upstream promoter elements.</text>
</comment>
<dbReference type="GO" id="GO:0046983">
    <property type="term" value="F:protein dimerization activity"/>
    <property type="evidence" value="ECO:0007669"/>
    <property type="project" value="InterPro"/>
</dbReference>
<evidence type="ECO:0000259" key="12">
    <source>
        <dbReference type="SMART" id="SM00662"/>
    </source>
</evidence>
<reference evidence="13 14" key="1">
    <citation type="submission" date="2019-10" db="EMBL/GenBank/DDBJ databases">
        <title>Complete genome sequences for adaption low water activity.</title>
        <authorList>
            <person name="Zhao L."/>
            <person name="Zhong J."/>
        </authorList>
    </citation>
    <scope>NUCLEOTIDE SEQUENCE [LARGE SCALE GENOMIC DNA]</scope>
    <source>
        <strain evidence="13 14">FDU301</strain>
        <plasmid evidence="14">pfdu301a</plasmid>
    </source>
</reference>
<dbReference type="InterPro" id="IPR011773">
    <property type="entry name" value="DNA-dir_RpoA"/>
</dbReference>
<feature type="region of interest" description="Alpha C-terminal domain (alpha-CTD)" evidence="11">
    <location>
        <begin position="264"/>
        <end position="332"/>
    </location>
</feature>
<dbReference type="SMART" id="SM00662">
    <property type="entry name" value="RPOLD"/>
    <property type="match status" value="1"/>
</dbReference>
<keyword evidence="13" id="KW-0614">Plasmid</keyword>
<keyword evidence="4 11" id="KW-0240">DNA-directed RNA polymerase</keyword>
<organism evidence="13 14">
    <name type="scientific">Priestia megaterium</name>
    <name type="common">Bacillus megaterium</name>
    <dbReference type="NCBI Taxonomy" id="1404"/>
    <lineage>
        <taxon>Bacteria</taxon>
        <taxon>Bacillati</taxon>
        <taxon>Bacillota</taxon>
        <taxon>Bacilli</taxon>
        <taxon>Bacillales</taxon>
        <taxon>Bacillaceae</taxon>
        <taxon>Priestia</taxon>
    </lineage>
</organism>